<dbReference type="SUPFAM" id="SSF50494">
    <property type="entry name" value="Trypsin-like serine proteases"/>
    <property type="match status" value="1"/>
</dbReference>
<dbReference type="Gene3D" id="2.40.10.120">
    <property type="match status" value="1"/>
</dbReference>
<keyword evidence="8" id="KW-1185">Reference proteome</keyword>
<organism evidence="7 8">
    <name type="scientific">Candidatus Pseudoramibacter fermentans</name>
    <dbReference type="NCBI Taxonomy" id="2594427"/>
    <lineage>
        <taxon>Bacteria</taxon>
        <taxon>Bacillati</taxon>
        <taxon>Bacillota</taxon>
        <taxon>Clostridia</taxon>
        <taxon>Eubacteriales</taxon>
        <taxon>Eubacteriaceae</taxon>
        <taxon>Pseudoramibacter</taxon>
    </lineage>
</organism>
<dbReference type="EMBL" id="VOGB01000003">
    <property type="protein sequence ID" value="MQM71925.1"/>
    <property type="molecule type" value="Genomic_DNA"/>
</dbReference>
<dbReference type="PROSITE" id="PS50106">
    <property type="entry name" value="PDZ"/>
    <property type="match status" value="1"/>
</dbReference>
<reference evidence="7" key="1">
    <citation type="journal article" date="2020" name="Appl. Environ. Microbiol.">
        <title>Medium-Chain Fatty Acid Synthesis by 'Candidatus Weimeria bifida' gen. nov., sp. nov., and 'Candidatus Pseudoramibacter fermentans' sp. nov.</title>
        <authorList>
            <person name="Scarborough M.J."/>
            <person name="Myers K.S."/>
            <person name="Donohue T.J."/>
            <person name="Noguera D.R."/>
        </authorList>
    </citation>
    <scope>NUCLEOTIDE SEQUENCE</scope>
    <source>
        <strain evidence="7">EUB1.1</strain>
    </source>
</reference>
<feature type="transmembrane region" description="Helical" evidence="5">
    <location>
        <begin position="52"/>
        <end position="74"/>
    </location>
</feature>
<evidence type="ECO:0000256" key="3">
    <source>
        <dbReference type="ARBA" id="ARBA00022801"/>
    </source>
</evidence>
<comment type="similarity">
    <text evidence="1">Belongs to the peptidase S1C family.</text>
</comment>
<evidence type="ECO:0000256" key="5">
    <source>
        <dbReference type="SAM" id="Phobius"/>
    </source>
</evidence>
<dbReference type="PRINTS" id="PR00834">
    <property type="entry name" value="PROTEASES2C"/>
</dbReference>
<sequence>MTKQRKDIEESIHSTPAFQNDLFPEINEKTTSLPEKEEADSRQSRFGNHSRSWWFMMDTVIVGLALVIVLFTVYCHQGMKSIAVSEEAAEAAGAARLDQAASSLDGAVLNVTSGASSGTGFAVTTDGMIMTAAHLITTTGAVQVTDKKKKTYSAKVIWSDADLDLALIKASGGHFKPAVLSDDDQFYKGEVVMQLGRSGHTYATKKASILNPDANVLASDGSGYAVRDLIQIDGDSAAGTPICDSDGQIVGMTVKTDAAGTYALPAYSLATVLDQVIMTGTYEPRTIGITGESADQFKLRTGKTASFDNGVAVLTIAPGSGAEKAGVAVGDVITSVEGKSVNNPREMAAVLADMTPGSKTTLTVHRAGAKAGSADEQVEVEVSAVR</sequence>
<name>A0A6L5GNW0_9FIRM</name>
<keyword evidence="5" id="KW-1133">Transmembrane helix</keyword>
<keyword evidence="5" id="KW-0812">Transmembrane</keyword>
<dbReference type="GO" id="GO:0004252">
    <property type="term" value="F:serine-type endopeptidase activity"/>
    <property type="evidence" value="ECO:0007669"/>
    <property type="project" value="InterPro"/>
</dbReference>
<dbReference type="InterPro" id="IPR001478">
    <property type="entry name" value="PDZ"/>
</dbReference>
<evidence type="ECO:0000256" key="1">
    <source>
        <dbReference type="ARBA" id="ARBA00010541"/>
    </source>
</evidence>
<dbReference type="SUPFAM" id="SSF50156">
    <property type="entry name" value="PDZ domain-like"/>
    <property type="match status" value="1"/>
</dbReference>
<feature type="region of interest" description="Disordered" evidence="4">
    <location>
        <begin position="1"/>
        <end position="25"/>
    </location>
</feature>
<evidence type="ECO:0000313" key="8">
    <source>
        <dbReference type="Proteomes" id="UP000473648"/>
    </source>
</evidence>
<dbReference type="InterPro" id="IPR009003">
    <property type="entry name" value="Peptidase_S1_PA"/>
</dbReference>
<keyword evidence="2 7" id="KW-0645">Protease</keyword>
<evidence type="ECO:0000256" key="4">
    <source>
        <dbReference type="SAM" id="MobiDB-lite"/>
    </source>
</evidence>
<protein>
    <submittedName>
        <fullName evidence="7">Serine protease</fullName>
    </submittedName>
</protein>
<dbReference type="Gene3D" id="2.30.42.10">
    <property type="match status" value="1"/>
</dbReference>
<feature type="compositionally biased region" description="Basic and acidic residues" evidence="4">
    <location>
        <begin position="1"/>
        <end position="12"/>
    </location>
</feature>
<dbReference type="Pfam" id="PF13180">
    <property type="entry name" value="PDZ_2"/>
    <property type="match status" value="1"/>
</dbReference>
<dbReference type="PANTHER" id="PTHR22939">
    <property type="entry name" value="SERINE PROTEASE FAMILY S1C HTRA-RELATED"/>
    <property type="match status" value="1"/>
</dbReference>
<dbReference type="SMART" id="SM00228">
    <property type="entry name" value="PDZ"/>
    <property type="match status" value="1"/>
</dbReference>
<keyword evidence="5" id="KW-0472">Membrane</keyword>
<evidence type="ECO:0000313" key="7">
    <source>
        <dbReference type="EMBL" id="MQM71925.1"/>
    </source>
</evidence>
<feature type="domain" description="PDZ" evidence="6">
    <location>
        <begin position="297"/>
        <end position="368"/>
    </location>
</feature>
<gene>
    <name evidence="7" type="ORF">FRC53_00510</name>
</gene>
<dbReference type="InterPro" id="IPR036034">
    <property type="entry name" value="PDZ_sf"/>
</dbReference>
<evidence type="ECO:0000256" key="2">
    <source>
        <dbReference type="ARBA" id="ARBA00022670"/>
    </source>
</evidence>
<dbReference type="GO" id="GO:0006508">
    <property type="term" value="P:proteolysis"/>
    <property type="evidence" value="ECO:0007669"/>
    <property type="project" value="UniProtKB-KW"/>
</dbReference>
<dbReference type="AlphaFoldDB" id="A0A6L5GNW0"/>
<dbReference type="PANTHER" id="PTHR22939:SF129">
    <property type="entry name" value="SERINE PROTEASE HTRA2, MITOCHONDRIAL"/>
    <property type="match status" value="1"/>
</dbReference>
<dbReference type="Proteomes" id="UP000473648">
    <property type="component" value="Unassembled WGS sequence"/>
</dbReference>
<evidence type="ECO:0000259" key="6">
    <source>
        <dbReference type="PROSITE" id="PS50106"/>
    </source>
</evidence>
<proteinExistence type="inferred from homology"/>
<comment type="caution">
    <text evidence="7">The sequence shown here is derived from an EMBL/GenBank/DDBJ whole genome shotgun (WGS) entry which is preliminary data.</text>
</comment>
<keyword evidence="3" id="KW-0378">Hydrolase</keyword>
<dbReference type="Pfam" id="PF13365">
    <property type="entry name" value="Trypsin_2"/>
    <property type="match status" value="1"/>
</dbReference>
<dbReference type="InterPro" id="IPR001940">
    <property type="entry name" value="Peptidase_S1C"/>
</dbReference>
<accession>A0A6L5GNW0</accession>